<reference evidence="1" key="2">
    <citation type="submission" date="2020-08" db="EMBL/GenBank/DDBJ databases">
        <authorList>
            <person name="Chen M."/>
            <person name="Teng W."/>
            <person name="Zhao L."/>
            <person name="Hu C."/>
            <person name="Zhou Y."/>
            <person name="Han B."/>
            <person name="Song L."/>
            <person name="Shu W."/>
        </authorList>
    </citation>
    <scope>NUCLEOTIDE SEQUENCE</scope>
    <source>
        <strain evidence="1">FACHB-1375</strain>
    </source>
</reference>
<protein>
    <submittedName>
        <fullName evidence="1">Uncharacterized protein</fullName>
    </submittedName>
</protein>
<evidence type="ECO:0000313" key="1">
    <source>
        <dbReference type="EMBL" id="MBD2186396.1"/>
    </source>
</evidence>
<proteinExistence type="predicted"/>
<organism evidence="1 2">
    <name type="scientific">Aerosakkonema funiforme FACHB-1375</name>
    <dbReference type="NCBI Taxonomy" id="2949571"/>
    <lineage>
        <taxon>Bacteria</taxon>
        <taxon>Bacillati</taxon>
        <taxon>Cyanobacteriota</taxon>
        <taxon>Cyanophyceae</taxon>
        <taxon>Oscillatoriophycideae</taxon>
        <taxon>Aerosakkonematales</taxon>
        <taxon>Aerosakkonemataceae</taxon>
        <taxon>Aerosakkonema</taxon>
    </lineage>
</organism>
<accession>A0A926ZMT9</accession>
<name>A0A926ZMT9_9CYAN</name>
<reference evidence="1" key="1">
    <citation type="journal article" date="2015" name="ISME J.">
        <title>Draft Genome Sequence of Streptomyces incarnatus NRRL8089, which Produces the Nucleoside Antibiotic Sinefungin.</title>
        <authorList>
            <person name="Oshima K."/>
            <person name="Hattori M."/>
            <person name="Shimizu H."/>
            <person name="Fukuda K."/>
            <person name="Nemoto M."/>
            <person name="Inagaki K."/>
            <person name="Tamura T."/>
        </authorList>
    </citation>
    <scope>NUCLEOTIDE SEQUENCE</scope>
    <source>
        <strain evidence="1">FACHB-1375</strain>
    </source>
</reference>
<sequence length="118" mass="13807">MMNCYHWLLCLSFFVSLPPDTNIFTSQRQNPPLTNPEQQAWIEYDNGFSELCPEFKDGQRRSQKCSERARQRLRNWLDKQAETCLKTEIPSGDPITTRGCHPAADAVFSYIVRYRESE</sequence>
<gene>
    <name evidence="1" type="ORF">H6G03_36000</name>
</gene>
<dbReference type="Proteomes" id="UP000641646">
    <property type="component" value="Unassembled WGS sequence"/>
</dbReference>
<evidence type="ECO:0000313" key="2">
    <source>
        <dbReference type="Proteomes" id="UP000641646"/>
    </source>
</evidence>
<dbReference type="AlphaFoldDB" id="A0A926ZMT9"/>
<keyword evidence="2" id="KW-1185">Reference proteome</keyword>
<comment type="caution">
    <text evidence="1">The sequence shown here is derived from an EMBL/GenBank/DDBJ whole genome shotgun (WGS) entry which is preliminary data.</text>
</comment>
<dbReference type="EMBL" id="JACJPW010000203">
    <property type="protein sequence ID" value="MBD2186396.1"/>
    <property type="molecule type" value="Genomic_DNA"/>
</dbReference>